<dbReference type="AlphaFoldDB" id="A0A7J6NR00"/>
<name>A0A7J6NR00_PEROL</name>
<feature type="compositionally biased region" description="Basic and acidic residues" evidence="1">
    <location>
        <begin position="41"/>
        <end position="50"/>
    </location>
</feature>
<sequence>MNPLTTSLRPTTGVARLAMARCLTRASFSSQSSGTQWVNETLKEEPKSAESQRPAQTSTGSGGGTWLTQMLRESEERDKKLEEEDATRTGVRGQRKNSRGIGGDHVRSTARLSHLENFQDIYQKLRRKTPDSVLDHGDVARKVYEYSHKRAEQERAEKQKRAMERAQATAKEEKK</sequence>
<feature type="region of interest" description="Disordered" evidence="1">
    <location>
        <begin position="29"/>
        <end position="108"/>
    </location>
</feature>
<gene>
    <name evidence="2" type="ORF">FOZ60_005431</name>
</gene>
<feature type="region of interest" description="Disordered" evidence="1">
    <location>
        <begin position="145"/>
        <end position="175"/>
    </location>
</feature>
<dbReference type="OrthoDB" id="10370564at2759"/>
<feature type="compositionally biased region" description="Basic and acidic residues" evidence="1">
    <location>
        <begin position="72"/>
        <end position="82"/>
    </location>
</feature>
<evidence type="ECO:0000313" key="2">
    <source>
        <dbReference type="EMBL" id="KAF4686294.1"/>
    </source>
</evidence>
<protein>
    <submittedName>
        <fullName evidence="2">Uncharacterized protein</fullName>
    </submittedName>
</protein>
<dbReference type="EMBL" id="JABANP010000227">
    <property type="protein sequence ID" value="KAF4686294.1"/>
    <property type="molecule type" value="Genomic_DNA"/>
</dbReference>
<organism evidence="2 3">
    <name type="scientific">Perkinsus olseni</name>
    <name type="common">Perkinsus atlanticus</name>
    <dbReference type="NCBI Taxonomy" id="32597"/>
    <lineage>
        <taxon>Eukaryota</taxon>
        <taxon>Sar</taxon>
        <taxon>Alveolata</taxon>
        <taxon>Perkinsozoa</taxon>
        <taxon>Perkinsea</taxon>
        <taxon>Perkinsida</taxon>
        <taxon>Perkinsidae</taxon>
        <taxon>Perkinsus</taxon>
    </lineage>
</organism>
<proteinExistence type="predicted"/>
<dbReference type="Proteomes" id="UP000541610">
    <property type="component" value="Unassembled WGS sequence"/>
</dbReference>
<evidence type="ECO:0000256" key="1">
    <source>
        <dbReference type="SAM" id="MobiDB-lite"/>
    </source>
</evidence>
<comment type="caution">
    <text evidence="2">The sequence shown here is derived from an EMBL/GenBank/DDBJ whole genome shotgun (WGS) entry which is preliminary data.</text>
</comment>
<reference evidence="2 3" key="1">
    <citation type="submission" date="2020-04" db="EMBL/GenBank/DDBJ databases">
        <title>Perkinsus olseni comparative genomics.</title>
        <authorList>
            <person name="Bogema D.R."/>
        </authorList>
    </citation>
    <scope>NUCLEOTIDE SEQUENCE [LARGE SCALE GENOMIC DNA]</scope>
    <source>
        <strain evidence="2">00978-12</strain>
    </source>
</reference>
<evidence type="ECO:0000313" key="3">
    <source>
        <dbReference type="Proteomes" id="UP000541610"/>
    </source>
</evidence>
<accession>A0A7J6NR00</accession>
<feature type="compositionally biased region" description="Polar residues" evidence="1">
    <location>
        <begin position="29"/>
        <end position="39"/>
    </location>
</feature>